<name>A0A7L1U341_PHANI</name>
<protein>
    <recommendedName>
        <fullName evidence="11">Cholesterol side-chain cleavage enzyme, mitochondrial</fullName>
        <ecNumber evidence="11">1.14.15.6</ecNumber>
    </recommendedName>
    <alternativeName>
        <fullName evidence="11">Cholesterol desmolase</fullName>
    </alternativeName>
</protein>
<dbReference type="GO" id="GO:0008386">
    <property type="term" value="F:cholesterol monooxygenase (side-chain-cleaving) activity"/>
    <property type="evidence" value="ECO:0007669"/>
    <property type="project" value="UniProtKB-EC"/>
</dbReference>
<feature type="non-terminal residue" evidence="12">
    <location>
        <position position="129"/>
    </location>
</feature>
<keyword evidence="11" id="KW-0496">Mitochondrion</keyword>
<evidence type="ECO:0000256" key="10">
    <source>
        <dbReference type="ARBA" id="ARBA00023136"/>
    </source>
</evidence>
<evidence type="ECO:0000256" key="4">
    <source>
        <dbReference type="ARBA" id="ARBA00022617"/>
    </source>
</evidence>
<accession>A0A7L1U341</accession>
<evidence type="ECO:0000256" key="9">
    <source>
        <dbReference type="ARBA" id="ARBA00023098"/>
    </source>
</evidence>
<dbReference type="GO" id="GO:0006700">
    <property type="term" value="P:C21-steroid hormone biosynthetic process"/>
    <property type="evidence" value="ECO:0007669"/>
    <property type="project" value="TreeGrafter"/>
</dbReference>
<keyword evidence="9 11" id="KW-0443">Lipid metabolism</keyword>
<keyword evidence="8 11" id="KW-0503">Monooxygenase</keyword>
<evidence type="ECO:0000256" key="2">
    <source>
        <dbReference type="ARBA" id="ARBA00004170"/>
    </source>
</evidence>
<comment type="subcellular location">
    <subcellularLocation>
        <location evidence="2">Membrane</location>
        <topology evidence="2">Peripheral membrane protein</topology>
    </subcellularLocation>
    <subcellularLocation>
        <location evidence="11">Mitochondrion inner membrane</location>
        <topology evidence="11">Peripheral membrane protein</topology>
    </subcellularLocation>
    <text evidence="11">Localizes to the matrix side of the mitochondrion inner membrane.</text>
</comment>
<evidence type="ECO:0000256" key="7">
    <source>
        <dbReference type="ARBA" id="ARBA00023004"/>
    </source>
</evidence>
<dbReference type="Proteomes" id="UP000579685">
    <property type="component" value="Unassembled WGS sequence"/>
</dbReference>
<evidence type="ECO:0000256" key="8">
    <source>
        <dbReference type="ARBA" id="ARBA00023033"/>
    </source>
</evidence>
<evidence type="ECO:0000256" key="11">
    <source>
        <dbReference type="RuleBase" id="RU364077"/>
    </source>
</evidence>
<keyword evidence="7 11" id="KW-0408">Iron</keyword>
<keyword evidence="10 11" id="KW-0472">Membrane</keyword>
<keyword evidence="11" id="KW-0153">Cholesterol metabolism</keyword>
<dbReference type="AlphaFoldDB" id="A0A7L1U341"/>
<evidence type="ECO:0000313" key="13">
    <source>
        <dbReference type="Proteomes" id="UP000579685"/>
    </source>
</evidence>
<dbReference type="GO" id="GO:0071375">
    <property type="term" value="P:cellular response to peptide hormone stimulus"/>
    <property type="evidence" value="ECO:0007669"/>
    <property type="project" value="TreeGrafter"/>
</dbReference>
<dbReference type="GO" id="GO:0005743">
    <property type="term" value="C:mitochondrial inner membrane"/>
    <property type="evidence" value="ECO:0007669"/>
    <property type="project" value="UniProtKB-SubCell"/>
</dbReference>
<dbReference type="PANTHER" id="PTHR24279">
    <property type="entry name" value="CYTOCHROME P450"/>
    <property type="match status" value="1"/>
</dbReference>
<keyword evidence="5 11" id="KW-0479">Metal-binding</keyword>
<keyword evidence="11" id="KW-0809">Transit peptide</keyword>
<keyword evidence="11" id="KW-0753">Steroid metabolism</keyword>
<comment type="function">
    <text evidence="11">A cytochrome P450 monooxygenase that catalyzes the side-chain hydroxylation and cleavage of cholesterol to pregnenolone, the precursor of most steroid hormones. Catalyzes three sequential oxidation reactions of cholesterol, namely the hydroxylation at C22 followed with the hydroxylation at C20 to yield 20R,22R-hydroxycholesterol that is further cleaved between C20 and C22 to yield the C21-steroid pregnenolone and 4-methylpentanal. Mechanistically, uses molecular oxygen inserting one oxygen atom into a substrate and reducing the second into a water molecule. Two electrons are provided by NADPH via a two-protein mitochondrial transfer system comprising flavoprotein FDXR (adrenodoxin/ferredoxin reductase) and nonheme iron-sulfur protein FDX1 or FDX2 (adrenodoxin/ferredoxin).</text>
</comment>
<dbReference type="GO" id="GO:0008203">
    <property type="term" value="P:cholesterol metabolic process"/>
    <property type="evidence" value="ECO:0007669"/>
    <property type="project" value="UniProtKB-KW"/>
</dbReference>
<comment type="pathway">
    <text evidence="11">Lipid metabolism; C21-steroid hormone metabolism.</text>
</comment>
<comment type="cofactor">
    <cofactor evidence="1 11">
        <name>heme</name>
        <dbReference type="ChEBI" id="CHEBI:30413"/>
    </cofactor>
</comment>
<dbReference type="UniPathway" id="UPA00229"/>
<comment type="similarity">
    <text evidence="3 11">Belongs to the cytochrome P450 family.</text>
</comment>
<keyword evidence="11" id="KW-1207">Sterol metabolism</keyword>
<dbReference type="GO" id="GO:0006704">
    <property type="term" value="P:glucocorticoid biosynthetic process"/>
    <property type="evidence" value="ECO:0007669"/>
    <property type="project" value="TreeGrafter"/>
</dbReference>
<gene>
    <name evidence="12" type="primary">Cyp11a1_1</name>
    <name evidence="12" type="ORF">PHANIT_R06972</name>
</gene>
<keyword evidence="6 11" id="KW-0560">Oxidoreductase</keyword>
<keyword evidence="4 11" id="KW-0349">Heme</keyword>
<dbReference type="EMBL" id="VXBQ01008121">
    <property type="protein sequence ID" value="NXO67327.1"/>
    <property type="molecule type" value="Genomic_DNA"/>
</dbReference>
<evidence type="ECO:0000256" key="6">
    <source>
        <dbReference type="ARBA" id="ARBA00023002"/>
    </source>
</evidence>
<comment type="catalytic activity">
    <reaction evidence="11">
        <text>6 reduced [adrenodoxin] + cholesterol + 3 O2 + 6 H(+) = 4-methylpentanal + pregnenolone + 6 oxidized [adrenodoxin] + 4 H2O</text>
        <dbReference type="Rhea" id="RHEA:35739"/>
        <dbReference type="Rhea" id="RHEA-COMP:9998"/>
        <dbReference type="Rhea" id="RHEA-COMP:9999"/>
        <dbReference type="ChEBI" id="CHEBI:15377"/>
        <dbReference type="ChEBI" id="CHEBI:15378"/>
        <dbReference type="ChEBI" id="CHEBI:15379"/>
        <dbReference type="ChEBI" id="CHEBI:16113"/>
        <dbReference type="ChEBI" id="CHEBI:16581"/>
        <dbReference type="ChEBI" id="CHEBI:17998"/>
        <dbReference type="ChEBI" id="CHEBI:33737"/>
        <dbReference type="ChEBI" id="CHEBI:33738"/>
        <dbReference type="EC" id="1.14.15.6"/>
    </reaction>
</comment>
<dbReference type="EC" id="1.14.15.6" evidence="11"/>
<dbReference type="PANTHER" id="PTHR24279:SF3">
    <property type="entry name" value="CHOLESTEROL SIDE-CHAIN CLEAVAGE ENZYME, MITOCHONDRIAL"/>
    <property type="match status" value="1"/>
</dbReference>
<dbReference type="GO" id="GO:0034650">
    <property type="term" value="P:cortisol metabolic process"/>
    <property type="evidence" value="ECO:0007669"/>
    <property type="project" value="TreeGrafter"/>
</dbReference>
<dbReference type="InterPro" id="IPR050479">
    <property type="entry name" value="CYP11_CYP27_families"/>
</dbReference>
<comment type="caution">
    <text evidence="12">The sequence shown here is derived from an EMBL/GenBank/DDBJ whole genome shotgun (WGS) entry which is preliminary data.</text>
</comment>
<organism evidence="12 13">
    <name type="scientific">Phainopepla nitens</name>
    <name type="common">Phainopepla</name>
    <dbReference type="NCBI Taxonomy" id="161653"/>
    <lineage>
        <taxon>Eukaryota</taxon>
        <taxon>Metazoa</taxon>
        <taxon>Chordata</taxon>
        <taxon>Craniata</taxon>
        <taxon>Vertebrata</taxon>
        <taxon>Euteleostomi</taxon>
        <taxon>Archelosauria</taxon>
        <taxon>Archosauria</taxon>
        <taxon>Dinosauria</taxon>
        <taxon>Saurischia</taxon>
        <taxon>Theropoda</taxon>
        <taxon>Coelurosauria</taxon>
        <taxon>Aves</taxon>
        <taxon>Neognathae</taxon>
        <taxon>Neoaves</taxon>
        <taxon>Telluraves</taxon>
        <taxon>Australaves</taxon>
        <taxon>Passeriformes</taxon>
        <taxon>Bombycillidae</taxon>
        <taxon>Phainopepla</taxon>
    </lineage>
</organism>
<feature type="non-terminal residue" evidence="12">
    <location>
        <position position="1"/>
    </location>
</feature>
<evidence type="ECO:0000256" key="3">
    <source>
        <dbReference type="ARBA" id="ARBA00010617"/>
    </source>
</evidence>
<sequence>ADRCIQSVYRDVRLRRKGAREPVGVLGNLILRDALPLDDIRASVTEMMAGGVDTVRGHGDMGTRGHGDTGARGHGGTLLAGQIVTRAGVGQGEGPAPWWHLSRRLHPVAVTLQRYTTHEVILQDYRIPP</sequence>
<evidence type="ECO:0000313" key="12">
    <source>
        <dbReference type="EMBL" id="NXO67327.1"/>
    </source>
</evidence>
<proteinExistence type="inferred from homology"/>
<keyword evidence="11" id="KW-0755">Steroidogenesis</keyword>
<keyword evidence="13" id="KW-1185">Reference proteome</keyword>
<evidence type="ECO:0000256" key="5">
    <source>
        <dbReference type="ARBA" id="ARBA00022723"/>
    </source>
</evidence>
<dbReference type="GO" id="GO:0046872">
    <property type="term" value="F:metal ion binding"/>
    <property type="evidence" value="ECO:0007669"/>
    <property type="project" value="UniProtKB-KW"/>
</dbReference>
<reference evidence="12 13" key="1">
    <citation type="submission" date="2019-09" db="EMBL/GenBank/DDBJ databases">
        <title>Bird 10,000 Genomes (B10K) Project - Family phase.</title>
        <authorList>
            <person name="Zhang G."/>
        </authorList>
    </citation>
    <scope>NUCLEOTIDE SEQUENCE [LARGE SCALE GENOMIC DNA]</scope>
    <source>
        <strain evidence="12">B10K-DU-002-32</strain>
        <tissue evidence="12">Muscle</tissue>
    </source>
</reference>
<evidence type="ECO:0000256" key="1">
    <source>
        <dbReference type="ARBA" id="ARBA00001971"/>
    </source>
</evidence>